<keyword evidence="4" id="KW-1185">Reference proteome</keyword>
<keyword evidence="2" id="KW-0472">Membrane</keyword>
<organism evidence="5">
    <name type="scientific">Gongylonema pulchrum</name>
    <dbReference type="NCBI Taxonomy" id="637853"/>
    <lineage>
        <taxon>Eukaryota</taxon>
        <taxon>Metazoa</taxon>
        <taxon>Ecdysozoa</taxon>
        <taxon>Nematoda</taxon>
        <taxon>Chromadorea</taxon>
        <taxon>Rhabditida</taxon>
        <taxon>Spirurina</taxon>
        <taxon>Spiruromorpha</taxon>
        <taxon>Spiruroidea</taxon>
        <taxon>Gongylonematidae</taxon>
        <taxon>Gongylonema</taxon>
    </lineage>
</organism>
<evidence type="ECO:0000313" key="3">
    <source>
        <dbReference type="EMBL" id="VDN39997.1"/>
    </source>
</evidence>
<protein>
    <submittedName>
        <fullName evidence="5">Transposase</fullName>
    </submittedName>
</protein>
<accession>A0A183EN79</accession>
<keyword evidence="2" id="KW-1133">Transmembrane helix</keyword>
<reference evidence="3 4" key="2">
    <citation type="submission" date="2018-11" db="EMBL/GenBank/DDBJ databases">
        <authorList>
            <consortium name="Pathogen Informatics"/>
        </authorList>
    </citation>
    <scope>NUCLEOTIDE SEQUENCE [LARGE SCALE GENOMIC DNA]</scope>
</reference>
<evidence type="ECO:0000256" key="2">
    <source>
        <dbReference type="SAM" id="Phobius"/>
    </source>
</evidence>
<gene>
    <name evidence="3" type="ORF">GPUH_LOCUS22422</name>
</gene>
<dbReference type="Proteomes" id="UP000271098">
    <property type="component" value="Unassembled WGS sequence"/>
</dbReference>
<keyword evidence="2" id="KW-0812">Transmembrane</keyword>
<sequence>MDRILIPAKSFCLKKNAAGMFETIPCCPKSFVLSIVLEVVFVPDAQLQWWARKKSLCESIPIFLVVIAMITSFYGCKSFGSTMKLVEKLRLNADLNAAFEGSSESSPHKHAVGLEKKGAF</sequence>
<dbReference type="WBParaSite" id="GPUH_0002244701-mRNA-1">
    <property type="protein sequence ID" value="GPUH_0002244701-mRNA-1"/>
    <property type="gene ID" value="GPUH_0002244701"/>
</dbReference>
<feature type="transmembrane region" description="Helical" evidence="2">
    <location>
        <begin position="56"/>
        <end position="75"/>
    </location>
</feature>
<dbReference type="AlphaFoldDB" id="A0A183EN79"/>
<dbReference type="OrthoDB" id="5788007at2759"/>
<name>A0A183EN79_9BILA</name>
<reference evidence="5" key="1">
    <citation type="submission" date="2016-06" db="UniProtKB">
        <authorList>
            <consortium name="WormBaseParasite"/>
        </authorList>
    </citation>
    <scope>IDENTIFICATION</scope>
</reference>
<proteinExistence type="predicted"/>
<evidence type="ECO:0000313" key="4">
    <source>
        <dbReference type="Proteomes" id="UP000271098"/>
    </source>
</evidence>
<evidence type="ECO:0000256" key="1">
    <source>
        <dbReference type="SAM" id="MobiDB-lite"/>
    </source>
</evidence>
<dbReference type="EMBL" id="UYRT01095056">
    <property type="protein sequence ID" value="VDN39997.1"/>
    <property type="molecule type" value="Genomic_DNA"/>
</dbReference>
<evidence type="ECO:0000313" key="5">
    <source>
        <dbReference type="WBParaSite" id="GPUH_0002244701-mRNA-1"/>
    </source>
</evidence>
<feature type="region of interest" description="Disordered" evidence="1">
    <location>
        <begin position="100"/>
        <end position="120"/>
    </location>
</feature>